<sequence>MTEDEAGPESSDGSSESEESHLISRRKILAGIGGIGVGSAIGVGYAILGNEMEGRAIEPEQPNDDGEATLGEFHYILENAGAENARLDVTEFRYFSEEDVIHVSYETLASEGGDVSPRRQHLREVGQVIAMFSEYVAQGGDRGKVVRTQIEPSANSADLPDGYFVWREWVRKYNEGTWNDSRIINQVLESEYTNTKTTTGS</sequence>
<keyword evidence="2" id="KW-0472">Membrane</keyword>
<evidence type="ECO:0000256" key="1">
    <source>
        <dbReference type="SAM" id="MobiDB-lite"/>
    </source>
</evidence>
<protein>
    <recommendedName>
        <fullName evidence="3">DUF8159 domain-containing protein</fullName>
    </recommendedName>
</protein>
<dbReference type="AlphaFoldDB" id="A0A0F7P9M7"/>
<accession>A0A0F7P9M7</accession>
<dbReference type="KEGG" id="hsu:HLASF_1355"/>
<feature type="transmembrane region" description="Helical" evidence="2">
    <location>
        <begin position="28"/>
        <end position="48"/>
    </location>
</feature>
<dbReference type="Pfam" id="PF26490">
    <property type="entry name" value="DUF8159"/>
    <property type="match status" value="1"/>
</dbReference>
<keyword evidence="2" id="KW-1133">Transmembrane helix</keyword>
<evidence type="ECO:0000256" key="2">
    <source>
        <dbReference type="SAM" id="Phobius"/>
    </source>
</evidence>
<dbReference type="OrthoDB" id="252260at2157"/>
<feature type="domain" description="DUF8159" evidence="3">
    <location>
        <begin position="64"/>
        <end position="194"/>
    </location>
</feature>
<reference evidence="4 5" key="1">
    <citation type="journal article" date="2015" name="ISME J.">
        <title>Elemental sulfur and acetate can support life of a novel strictly anaerobic haloarchaeon.</title>
        <authorList>
            <person name="Sorokin D.Y."/>
            <person name="Kublanov I.V."/>
            <person name="Gavrilov S.N."/>
            <person name="Rojo D."/>
            <person name="Roman P."/>
            <person name="Golyshin P.N."/>
            <person name="Slepak V.Z."/>
            <person name="Smedile F."/>
            <person name="Ferrer M."/>
            <person name="Messina E."/>
            <person name="La Cono V."/>
            <person name="Yakimov M.M."/>
        </authorList>
    </citation>
    <scope>NUCLEOTIDE SEQUENCE [LARGE SCALE GENOMIC DNA]</scope>
    <source>
        <strain evidence="4 5">HSR2</strain>
    </source>
</reference>
<feature type="region of interest" description="Disordered" evidence="1">
    <location>
        <begin position="1"/>
        <end position="22"/>
    </location>
</feature>
<gene>
    <name evidence="4" type="ORF">HLASF_1355</name>
</gene>
<name>A0A0F7P9M7_9EURY</name>
<keyword evidence="2" id="KW-0812">Transmembrane</keyword>
<dbReference type="InterPro" id="IPR058473">
    <property type="entry name" value="DUF8159"/>
</dbReference>
<evidence type="ECO:0000313" key="4">
    <source>
        <dbReference type="EMBL" id="AKH97841.1"/>
    </source>
</evidence>
<dbReference type="EMBL" id="CP008874">
    <property type="protein sequence ID" value="AKH97841.1"/>
    <property type="molecule type" value="Genomic_DNA"/>
</dbReference>
<evidence type="ECO:0000259" key="3">
    <source>
        <dbReference type="Pfam" id="PF26490"/>
    </source>
</evidence>
<dbReference type="GeneID" id="25159516"/>
<dbReference type="RefSeq" id="WP_050048554.1">
    <property type="nucleotide sequence ID" value="NZ_CP008874.1"/>
</dbReference>
<dbReference type="Proteomes" id="UP000069906">
    <property type="component" value="Chromosome"/>
</dbReference>
<dbReference type="HOGENOM" id="CLU_1357869_0_0_2"/>
<organism evidence="4 5">
    <name type="scientific">Halanaeroarchaeum sulfurireducens</name>
    <dbReference type="NCBI Taxonomy" id="1604004"/>
    <lineage>
        <taxon>Archaea</taxon>
        <taxon>Methanobacteriati</taxon>
        <taxon>Methanobacteriota</taxon>
        <taxon>Stenosarchaea group</taxon>
        <taxon>Halobacteria</taxon>
        <taxon>Halobacteriales</taxon>
        <taxon>Halobacteriaceae</taxon>
        <taxon>Halanaeroarchaeum</taxon>
    </lineage>
</organism>
<proteinExistence type="predicted"/>
<evidence type="ECO:0000313" key="5">
    <source>
        <dbReference type="Proteomes" id="UP000069906"/>
    </source>
</evidence>
<keyword evidence="5" id="KW-1185">Reference proteome</keyword>